<dbReference type="CDD" id="cd00054">
    <property type="entry name" value="EGF_CA"/>
    <property type="match status" value="8"/>
</dbReference>
<feature type="domain" description="EGF-like" evidence="8">
    <location>
        <begin position="191"/>
        <end position="228"/>
    </location>
</feature>
<comment type="caution">
    <text evidence="6">Lacks conserved residue(s) required for the propagation of feature annotation.</text>
</comment>
<feature type="domain" description="EGF-like" evidence="8">
    <location>
        <begin position="306"/>
        <end position="344"/>
    </location>
</feature>
<feature type="domain" description="EGF-like" evidence="8">
    <location>
        <begin position="889"/>
        <end position="926"/>
    </location>
</feature>
<dbReference type="SMART" id="SM00179">
    <property type="entry name" value="EGF_CA"/>
    <property type="match status" value="9"/>
</dbReference>
<dbReference type="SMART" id="SM00181">
    <property type="entry name" value="EGF"/>
    <property type="match status" value="10"/>
</dbReference>
<dbReference type="PANTHER" id="PTHR24049">
    <property type="entry name" value="CRUMBS FAMILY MEMBER"/>
    <property type="match status" value="1"/>
</dbReference>
<reference evidence="9" key="1">
    <citation type="submission" date="2020-03" db="EMBL/GenBank/DDBJ databases">
        <title>Relaxed selection underlies rapid genomic changes in the transitions from sociality to social parasitism in ants.</title>
        <authorList>
            <person name="Bi X."/>
        </authorList>
    </citation>
    <scope>NUCLEOTIDE SEQUENCE</scope>
    <source>
        <strain evidence="9">BGI-DK2014a</strain>
        <tissue evidence="9">Whole body</tissue>
    </source>
</reference>
<dbReference type="PROSITE" id="PS01187">
    <property type="entry name" value="EGF_CA"/>
    <property type="match status" value="2"/>
</dbReference>
<organism evidence="9 10">
    <name type="scientific">Acromyrmex charruanus</name>
    <dbReference type="NCBI Taxonomy" id="2715315"/>
    <lineage>
        <taxon>Eukaryota</taxon>
        <taxon>Metazoa</taxon>
        <taxon>Ecdysozoa</taxon>
        <taxon>Arthropoda</taxon>
        <taxon>Hexapoda</taxon>
        <taxon>Insecta</taxon>
        <taxon>Pterygota</taxon>
        <taxon>Neoptera</taxon>
        <taxon>Endopterygota</taxon>
        <taxon>Hymenoptera</taxon>
        <taxon>Apocrita</taxon>
        <taxon>Aculeata</taxon>
        <taxon>Formicoidea</taxon>
        <taxon>Formicidae</taxon>
        <taxon>Myrmicinae</taxon>
        <taxon>Acromyrmex</taxon>
    </lineage>
</organism>
<name>A0A836JXF2_9HYME</name>
<dbReference type="InterPro" id="IPR000152">
    <property type="entry name" value="EGF-type_Asp/Asn_hydroxyl_site"/>
</dbReference>
<sequence length="1168" mass="127735">MPTAYRNCVQRLSKVPCFSTTRVLPFFFSIAHRRTEMGRYVRLFKLAYKSSYYPSSTRTTCKNIFTLILLSTAMVFALGSDCSGDPCMYGICLDNENSTYSCYCIDGYTGINCEINWDECWSDPCLNGGTCNDGVAAYNCTCLDGFVGVNCEQRYSECSNHPCLNNGTCVDYDGITCQCLDGYSGEYCEIDASVCNETMCKNSGECIEGPGFSFYCRCRKGWTGVLCEVDVDECLESPCRNGGLCINIPSSYTCACLFGFTGKDCDKAIVPCKENPCQNGAVCLLEDDRSVCYCVPDYHGVFCELRYDDCESKFAQCDNGGTCIDGINSFTCACPSNYGGSMCEYSFPSTTTLEIEDTSEQGTSLIGTTTAIVSPEESTSLVDTSLSSPSLSSPSTISFATYSTSPRTSSSPYTKRYTIMEKTTTSKYEDSSVSSDSTIFLTEVPSTSSTRDDFVTLEPVTISSITVTEGYLHETETEVYLPTGRSIHDGEITKEPGDYGQTTKIRLPVSSRVDDVTEYMTSSSYRPTIDEGQKDNRTSVTSAIMDHATDVTLPIDTTFRYTTDSIQNRTFEFGTTIMDTPRTVVPLTTSSTLPSVLSSTIKLDTSTVPSSLTSTSISSLSQTTVTSIEVNTTEIGACRGTQCSTSTTMITPRNITEYADGCKTDSTITQAAFNGKSFVRQRVEVIMTENKSATLRIYVKLKTAFKNGIILHVYFDNERYSLVYLELGSLKFQFSCGLETMLLGEIDAIIDNGYEVGIDMSFQYVANDENEKCFAKLLVNGTMAVTGEQILPQRGMVPKYANLYIGGIPLTFSHYFPHVAMGFIGCMDSLKINGIMRHFIHDSIETFQIEECTSFLCLSNPCQNFGACEESDGRIRCKCIAGYTGPLCEHSACNDNPCSMGATCVSSPGTGFICVCPLGSRGLFCEEDAILVRPAFSVLVPGFASYIAYGVSTSIKDTMELKLRLIPRTFDQISLIAYFGQRSSRRDVSDHLSITFVRGYIMLTWDLGSGVRRIFTSDSLTSLSVTGSIGKSKTYTLRIGRRGKEAWLAVEGLKNVTGQAVGSMTQLDVSPVLYIGGYKSKNFETLPHDLPLHTGFSGCIFDVELRTDTTILPLTGSSPATGRGVGECNRNECIRHSCKNGAVCLHHGASYSCICTKEWVGPDCSIPI</sequence>
<proteinExistence type="predicted"/>
<evidence type="ECO:0000313" key="9">
    <source>
        <dbReference type="EMBL" id="KAG5329183.1"/>
    </source>
</evidence>
<feature type="domain" description="EGF-like" evidence="8">
    <location>
        <begin position="853"/>
        <end position="886"/>
    </location>
</feature>
<dbReference type="SUPFAM" id="SSF49899">
    <property type="entry name" value="Concanavalin A-like lectins/glucanases"/>
    <property type="match status" value="2"/>
</dbReference>
<feature type="domain" description="EGF-like" evidence="8">
    <location>
        <begin position="230"/>
        <end position="266"/>
    </location>
</feature>
<evidence type="ECO:0000259" key="8">
    <source>
        <dbReference type="PROSITE" id="PS50026"/>
    </source>
</evidence>
<dbReference type="PROSITE" id="PS01186">
    <property type="entry name" value="EGF_2"/>
    <property type="match status" value="5"/>
</dbReference>
<dbReference type="Gene3D" id="2.10.25.10">
    <property type="entry name" value="Laminin"/>
    <property type="match status" value="10"/>
</dbReference>
<dbReference type="SUPFAM" id="SSF57184">
    <property type="entry name" value="Growth factor receptor domain"/>
    <property type="match status" value="1"/>
</dbReference>
<dbReference type="Pfam" id="PF00008">
    <property type="entry name" value="EGF"/>
    <property type="match status" value="6"/>
</dbReference>
<dbReference type="AlphaFoldDB" id="A0A836JXF2"/>
<dbReference type="PROSITE" id="PS50025">
    <property type="entry name" value="LAM_G_DOMAIN"/>
    <property type="match status" value="2"/>
</dbReference>
<evidence type="ECO:0000256" key="2">
    <source>
        <dbReference type="ARBA" id="ARBA00022729"/>
    </source>
</evidence>
<feature type="disulfide bond" evidence="6">
    <location>
        <begin position="82"/>
        <end position="92"/>
    </location>
</feature>
<feature type="domain" description="Laminin G" evidence="7">
    <location>
        <begin position="670"/>
        <end position="857"/>
    </location>
</feature>
<dbReference type="CDD" id="cd00110">
    <property type="entry name" value="LamG"/>
    <property type="match status" value="2"/>
</dbReference>
<feature type="disulfide bond" evidence="6">
    <location>
        <begin position="334"/>
        <end position="343"/>
    </location>
</feature>
<dbReference type="PROSITE" id="PS00022">
    <property type="entry name" value="EGF_1"/>
    <property type="match status" value="9"/>
</dbReference>
<evidence type="ECO:0000256" key="5">
    <source>
        <dbReference type="ARBA" id="ARBA00023180"/>
    </source>
</evidence>
<feature type="disulfide bond" evidence="6">
    <location>
        <begin position="142"/>
        <end position="151"/>
    </location>
</feature>
<dbReference type="GO" id="GO:0048513">
    <property type="term" value="P:animal organ development"/>
    <property type="evidence" value="ECO:0007669"/>
    <property type="project" value="UniProtKB-ARBA"/>
</dbReference>
<dbReference type="PROSITE" id="PS00010">
    <property type="entry name" value="ASX_HYDROXYL"/>
    <property type="match status" value="3"/>
</dbReference>
<protein>
    <submittedName>
        <fullName evidence="9">EYS protein</fullName>
    </submittedName>
</protein>
<dbReference type="InterPro" id="IPR018097">
    <property type="entry name" value="EGF_Ca-bd_CS"/>
</dbReference>
<feature type="disulfide bond" evidence="6">
    <location>
        <begin position="294"/>
        <end position="303"/>
    </location>
</feature>
<feature type="domain" description="Laminin G" evidence="7">
    <location>
        <begin position="936"/>
        <end position="1133"/>
    </location>
</feature>
<feature type="domain" description="EGF-like" evidence="8">
    <location>
        <begin position="268"/>
        <end position="304"/>
    </location>
</feature>
<dbReference type="Proteomes" id="UP000669903">
    <property type="component" value="Unassembled WGS sequence"/>
</dbReference>
<keyword evidence="1 6" id="KW-0245">EGF-like domain</keyword>
<dbReference type="FunFam" id="2.10.25.10:FF:000151">
    <property type="entry name" value="FAT atypical cadherin 4"/>
    <property type="match status" value="1"/>
</dbReference>
<feature type="disulfide bond" evidence="6">
    <location>
        <begin position="256"/>
        <end position="265"/>
    </location>
</feature>
<keyword evidence="4 6" id="KW-1015">Disulfide bond</keyword>
<dbReference type="EMBL" id="JAANIC010006346">
    <property type="protein sequence ID" value="KAG5329183.1"/>
    <property type="molecule type" value="Genomic_DNA"/>
</dbReference>
<feature type="domain" description="EGF-like" evidence="8">
    <location>
        <begin position="116"/>
        <end position="152"/>
    </location>
</feature>
<dbReference type="SMART" id="SM00282">
    <property type="entry name" value="LamG"/>
    <property type="match status" value="2"/>
</dbReference>
<dbReference type="InterPro" id="IPR001791">
    <property type="entry name" value="Laminin_G"/>
</dbReference>
<feature type="non-terminal residue" evidence="9">
    <location>
        <position position="1168"/>
    </location>
</feature>
<evidence type="ECO:0000256" key="4">
    <source>
        <dbReference type="ARBA" id="ARBA00023157"/>
    </source>
</evidence>
<feature type="domain" description="EGF-like" evidence="8">
    <location>
        <begin position="154"/>
        <end position="189"/>
    </location>
</feature>
<feature type="domain" description="EGF-like" evidence="8">
    <location>
        <begin position="78"/>
        <end position="114"/>
    </location>
</feature>
<feature type="non-terminal residue" evidence="9">
    <location>
        <position position="1"/>
    </location>
</feature>
<dbReference type="GO" id="GO:0030154">
    <property type="term" value="P:cell differentiation"/>
    <property type="evidence" value="ECO:0007669"/>
    <property type="project" value="UniProtKB-ARBA"/>
</dbReference>
<feature type="disulfide bond" evidence="6">
    <location>
        <begin position="1155"/>
        <end position="1164"/>
    </location>
</feature>
<dbReference type="PROSITE" id="PS50026">
    <property type="entry name" value="EGF_3"/>
    <property type="match status" value="10"/>
</dbReference>
<dbReference type="SUPFAM" id="SSF57196">
    <property type="entry name" value="EGF/Laminin"/>
    <property type="match status" value="6"/>
</dbReference>
<accession>A0A836JXF2</accession>
<feature type="disulfide bond" evidence="6">
    <location>
        <begin position="104"/>
        <end position="113"/>
    </location>
</feature>
<keyword evidence="10" id="KW-1185">Reference proteome</keyword>
<evidence type="ECO:0000256" key="3">
    <source>
        <dbReference type="ARBA" id="ARBA00022737"/>
    </source>
</evidence>
<evidence type="ECO:0000259" key="7">
    <source>
        <dbReference type="PROSITE" id="PS50025"/>
    </source>
</evidence>
<feature type="domain" description="EGF-like" evidence="8">
    <location>
        <begin position="1129"/>
        <end position="1165"/>
    </location>
</feature>
<dbReference type="InterPro" id="IPR001881">
    <property type="entry name" value="EGF-like_Ca-bd_dom"/>
</dbReference>
<evidence type="ECO:0000256" key="6">
    <source>
        <dbReference type="PROSITE-ProRule" id="PRU00076"/>
    </source>
</evidence>
<keyword evidence="2" id="KW-0732">Signal</keyword>
<dbReference type="FunFam" id="2.10.25.10:FF:000472">
    <property type="entry name" value="Uncharacterized protein, isoform A"/>
    <property type="match status" value="2"/>
</dbReference>
<keyword evidence="3" id="KW-0677">Repeat</keyword>
<dbReference type="InterPro" id="IPR051022">
    <property type="entry name" value="Notch_Cell-Fate_Det"/>
</dbReference>
<keyword evidence="5" id="KW-0325">Glycoprotein</keyword>
<dbReference type="InterPro" id="IPR013320">
    <property type="entry name" value="ConA-like_dom_sf"/>
</dbReference>
<comment type="caution">
    <text evidence="9">The sequence shown here is derived from an EMBL/GenBank/DDBJ whole genome shotgun (WGS) entry which is preliminary data.</text>
</comment>
<dbReference type="GO" id="GO:0005509">
    <property type="term" value="F:calcium ion binding"/>
    <property type="evidence" value="ECO:0007669"/>
    <property type="project" value="InterPro"/>
</dbReference>
<evidence type="ECO:0000313" key="10">
    <source>
        <dbReference type="Proteomes" id="UP000669903"/>
    </source>
</evidence>
<feature type="disulfide bond" evidence="6">
    <location>
        <begin position="916"/>
        <end position="925"/>
    </location>
</feature>
<dbReference type="Pfam" id="PF00054">
    <property type="entry name" value="Laminin_G_1"/>
    <property type="match status" value="1"/>
</dbReference>
<dbReference type="Gene3D" id="2.60.120.200">
    <property type="match status" value="2"/>
</dbReference>
<dbReference type="Pfam" id="PF02210">
    <property type="entry name" value="Laminin_G_2"/>
    <property type="match status" value="1"/>
</dbReference>
<dbReference type="GO" id="GO:0009653">
    <property type="term" value="P:anatomical structure morphogenesis"/>
    <property type="evidence" value="ECO:0007669"/>
    <property type="project" value="UniProtKB-ARBA"/>
</dbReference>
<gene>
    <name evidence="9" type="primary">Eys</name>
    <name evidence="9" type="ORF">G6Z76_0000316</name>
</gene>
<feature type="disulfide bond" evidence="6">
    <location>
        <begin position="218"/>
        <end position="227"/>
    </location>
</feature>
<dbReference type="InterPro" id="IPR000742">
    <property type="entry name" value="EGF"/>
</dbReference>
<dbReference type="InterPro" id="IPR009030">
    <property type="entry name" value="Growth_fac_rcpt_cys_sf"/>
</dbReference>
<feature type="disulfide bond" evidence="6">
    <location>
        <begin position="179"/>
        <end position="188"/>
    </location>
</feature>
<evidence type="ECO:0000256" key="1">
    <source>
        <dbReference type="ARBA" id="ARBA00022536"/>
    </source>
</evidence>